<dbReference type="AlphaFoldDB" id="A0A9P0ZCX6"/>
<proteinExistence type="predicted"/>
<evidence type="ECO:0000313" key="3">
    <source>
        <dbReference type="Proteomes" id="UP001152484"/>
    </source>
</evidence>
<dbReference type="EMBL" id="CAMAPE010000031">
    <property type="protein sequence ID" value="CAH9094518.1"/>
    <property type="molecule type" value="Genomic_DNA"/>
</dbReference>
<dbReference type="Proteomes" id="UP001152484">
    <property type="component" value="Unassembled WGS sequence"/>
</dbReference>
<feature type="region of interest" description="Disordered" evidence="1">
    <location>
        <begin position="30"/>
        <end position="76"/>
    </location>
</feature>
<evidence type="ECO:0000256" key="1">
    <source>
        <dbReference type="SAM" id="MobiDB-lite"/>
    </source>
</evidence>
<reference evidence="2" key="1">
    <citation type="submission" date="2022-07" db="EMBL/GenBank/DDBJ databases">
        <authorList>
            <person name="Macas J."/>
            <person name="Novak P."/>
            <person name="Neumann P."/>
        </authorList>
    </citation>
    <scope>NUCLEOTIDE SEQUENCE</scope>
</reference>
<organism evidence="2 3">
    <name type="scientific">Cuscuta europaea</name>
    <name type="common">European dodder</name>
    <dbReference type="NCBI Taxonomy" id="41803"/>
    <lineage>
        <taxon>Eukaryota</taxon>
        <taxon>Viridiplantae</taxon>
        <taxon>Streptophyta</taxon>
        <taxon>Embryophyta</taxon>
        <taxon>Tracheophyta</taxon>
        <taxon>Spermatophyta</taxon>
        <taxon>Magnoliopsida</taxon>
        <taxon>eudicotyledons</taxon>
        <taxon>Gunneridae</taxon>
        <taxon>Pentapetalae</taxon>
        <taxon>asterids</taxon>
        <taxon>lamiids</taxon>
        <taxon>Solanales</taxon>
        <taxon>Convolvulaceae</taxon>
        <taxon>Cuscuteae</taxon>
        <taxon>Cuscuta</taxon>
        <taxon>Cuscuta subgen. Cuscuta</taxon>
    </lineage>
</organism>
<gene>
    <name evidence="2" type="ORF">CEURO_LOCUS12775</name>
</gene>
<evidence type="ECO:0000313" key="2">
    <source>
        <dbReference type="EMBL" id="CAH9094518.1"/>
    </source>
</evidence>
<accession>A0A9P0ZCX6</accession>
<keyword evidence="3" id="KW-1185">Reference proteome</keyword>
<comment type="caution">
    <text evidence="2">The sequence shown here is derived from an EMBL/GenBank/DDBJ whole genome shotgun (WGS) entry which is preliminary data.</text>
</comment>
<name>A0A9P0ZCX6_CUSEU</name>
<protein>
    <submittedName>
        <fullName evidence="2">Uncharacterized protein</fullName>
    </submittedName>
</protein>
<feature type="compositionally biased region" description="Basic and acidic residues" evidence="1">
    <location>
        <begin position="48"/>
        <end position="63"/>
    </location>
</feature>
<sequence>MSEGEEKLACRGKPENCRLLRKSESRTVARGSIHRWAGSGTSRRRKLPSSEKELAAPPEKEEPPLSLTMLSPLQNQTAVSDNLGRTTRKMIDATTVASSFFLRNDVAGDELEAYVD</sequence>